<dbReference type="SMART" id="SM00355">
    <property type="entry name" value="ZnF_C2H2"/>
    <property type="match status" value="6"/>
</dbReference>
<dbReference type="GO" id="GO:0000981">
    <property type="term" value="F:DNA-binding transcription factor activity, RNA polymerase II-specific"/>
    <property type="evidence" value="ECO:0007669"/>
    <property type="project" value="TreeGrafter"/>
</dbReference>
<dbReference type="Gene3D" id="3.30.160.60">
    <property type="entry name" value="Classic Zinc Finger"/>
    <property type="match status" value="2"/>
</dbReference>
<keyword evidence="4" id="KW-0862">Zinc</keyword>
<keyword evidence="2" id="KW-0677">Repeat</keyword>
<dbReference type="EMBL" id="SKBQ01000022">
    <property type="protein sequence ID" value="TPX15277.1"/>
    <property type="molecule type" value="Genomic_DNA"/>
</dbReference>
<accession>A0A507B679</accession>
<reference evidence="7 8" key="1">
    <citation type="submission" date="2019-06" db="EMBL/GenBank/DDBJ databases">
        <title>Draft genome sequence of the filamentous fungus Phialemoniopsis curvata isolated from diesel fuel.</title>
        <authorList>
            <person name="Varaljay V.A."/>
            <person name="Lyon W.J."/>
            <person name="Crouch A.L."/>
            <person name="Drake C.E."/>
            <person name="Hollomon J.M."/>
            <person name="Nadeau L.J."/>
            <person name="Nunn H.S."/>
            <person name="Stevenson B.S."/>
            <person name="Bojanowski C.L."/>
            <person name="Crookes-Goodson W.J."/>
        </authorList>
    </citation>
    <scope>NUCLEOTIDE SEQUENCE [LARGE SCALE GENOMIC DNA]</scope>
    <source>
        <strain evidence="7 8">D216</strain>
    </source>
</reference>
<dbReference type="PROSITE" id="PS00028">
    <property type="entry name" value="ZINC_FINGER_C2H2_1"/>
    <property type="match status" value="3"/>
</dbReference>
<dbReference type="Pfam" id="PF13912">
    <property type="entry name" value="zf-C2H2_6"/>
    <property type="match status" value="2"/>
</dbReference>
<comment type="caution">
    <text evidence="7">The sequence shown here is derived from an EMBL/GenBank/DDBJ whole genome shotgun (WGS) entry which is preliminary data.</text>
</comment>
<dbReference type="STRING" id="1093900.A0A507B679"/>
<dbReference type="SUPFAM" id="SSF57667">
    <property type="entry name" value="beta-beta-alpha zinc fingers"/>
    <property type="match status" value="2"/>
</dbReference>
<dbReference type="PANTHER" id="PTHR24409">
    <property type="entry name" value="ZINC FINGER PROTEIN 142"/>
    <property type="match status" value="1"/>
</dbReference>
<evidence type="ECO:0000256" key="4">
    <source>
        <dbReference type="ARBA" id="ARBA00022833"/>
    </source>
</evidence>
<dbReference type="RefSeq" id="XP_030996988.1">
    <property type="nucleotide sequence ID" value="XM_031138977.1"/>
</dbReference>
<keyword evidence="3 5" id="KW-0863">Zinc-finger</keyword>
<evidence type="ECO:0000313" key="8">
    <source>
        <dbReference type="Proteomes" id="UP000319257"/>
    </source>
</evidence>
<sequence length="269" mass="31070">MPYNDYFECGTCGKGFPNGWRARENHCWSVGHCLPNFECDTCHRGFNTQNACIQHMGAMNHFAHECSVCGETWPTEEECIDHEADEHYYCASCDRWFQNANNVKMHRRSRAHLGQPLDCPFCQDPFTTATGVVHHLESGRCPRARGLSRDAIYKFVRARDPNGVVTKKLVGWEGSYEYEANENCWNGYCYECYICHREFKTLDSLNQHLKSPTHQQALYHCPNPNCRLDFKVLAGLFNHLDSESCGMMRFEQVQKEFVNIVSGARRIAF</sequence>
<dbReference type="AlphaFoldDB" id="A0A507B679"/>
<keyword evidence="8" id="KW-1185">Reference proteome</keyword>
<feature type="domain" description="C2H2-type" evidence="6">
    <location>
        <begin position="88"/>
        <end position="117"/>
    </location>
</feature>
<evidence type="ECO:0000256" key="3">
    <source>
        <dbReference type="ARBA" id="ARBA00022771"/>
    </source>
</evidence>
<dbReference type="InParanoid" id="A0A507B679"/>
<dbReference type="OrthoDB" id="6077919at2759"/>
<name>A0A507B679_9PEZI</name>
<dbReference type="InterPro" id="IPR022755">
    <property type="entry name" value="Znf_C2H2_jaz"/>
</dbReference>
<dbReference type="PROSITE" id="PS50157">
    <property type="entry name" value="ZINC_FINGER_C2H2_2"/>
    <property type="match status" value="2"/>
</dbReference>
<feature type="domain" description="C2H2-type" evidence="6">
    <location>
        <begin position="190"/>
        <end position="214"/>
    </location>
</feature>
<organism evidence="7 8">
    <name type="scientific">Thyridium curvatum</name>
    <dbReference type="NCBI Taxonomy" id="1093900"/>
    <lineage>
        <taxon>Eukaryota</taxon>
        <taxon>Fungi</taxon>
        <taxon>Dikarya</taxon>
        <taxon>Ascomycota</taxon>
        <taxon>Pezizomycotina</taxon>
        <taxon>Sordariomycetes</taxon>
        <taxon>Sordariomycetidae</taxon>
        <taxon>Thyridiales</taxon>
        <taxon>Thyridiaceae</taxon>
        <taxon>Thyridium</taxon>
    </lineage>
</organism>
<proteinExistence type="predicted"/>
<evidence type="ECO:0000256" key="1">
    <source>
        <dbReference type="ARBA" id="ARBA00022723"/>
    </source>
</evidence>
<dbReference type="GO" id="GO:0000977">
    <property type="term" value="F:RNA polymerase II transcription regulatory region sequence-specific DNA binding"/>
    <property type="evidence" value="ECO:0007669"/>
    <property type="project" value="TreeGrafter"/>
</dbReference>
<protein>
    <recommendedName>
        <fullName evidence="6">C2H2-type domain-containing protein</fullName>
    </recommendedName>
</protein>
<dbReference type="GeneID" id="41972001"/>
<dbReference type="GO" id="GO:0005634">
    <property type="term" value="C:nucleus"/>
    <property type="evidence" value="ECO:0007669"/>
    <property type="project" value="TreeGrafter"/>
</dbReference>
<evidence type="ECO:0000256" key="2">
    <source>
        <dbReference type="ARBA" id="ARBA00022737"/>
    </source>
</evidence>
<dbReference type="GO" id="GO:0008270">
    <property type="term" value="F:zinc ion binding"/>
    <property type="evidence" value="ECO:0007669"/>
    <property type="project" value="UniProtKB-KW"/>
</dbReference>
<dbReference type="InterPro" id="IPR013087">
    <property type="entry name" value="Znf_C2H2_type"/>
</dbReference>
<evidence type="ECO:0000256" key="5">
    <source>
        <dbReference type="PROSITE-ProRule" id="PRU00042"/>
    </source>
</evidence>
<keyword evidence="1" id="KW-0479">Metal-binding</keyword>
<evidence type="ECO:0000259" key="6">
    <source>
        <dbReference type="PROSITE" id="PS50157"/>
    </source>
</evidence>
<dbReference type="Pfam" id="PF12171">
    <property type="entry name" value="zf-C2H2_jaz"/>
    <property type="match status" value="1"/>
</dbReference>
<gene>
    <name evidence="7" type="ORF">E0L32_004554</name>
</gene>
<dbReference type="InterPro" id="IPR036236">
    <property type="entry name" value="Znf_C2H2_sf"/>
</dbReference>
<evidence type="ECO:0000313" key="7">
    <source>
        <dbReference type="EMBL" id="TPX15277.1"/>
    </source>
</evidence>
<dbReference type="Proteomes" id="UP000319257">
    <property type="component" value="Unassembled WGS sequence"/>
</dbReference>
<dbReference type="PANTHER" id="PTHR24409:SF418">
    <property type="entry name" value="SI:CH73-221F6.1"/>
    <property type="match status" value="1"/>
</dbReference>